<comment type="caution">
    <text evidence="2">The sequence shown here is derived from an EMBL/GenBank/DDBJ whole genome shotgun (WGS) entry which is preliminary data.</text>
</comment>
<dbReference type="Proteomes" id="UP001212152">
    <property type="component" value="Unassembled WGS sequence"/>
</dbReference>
<reference evidence="2" key="1">
    <citation type="submission" date="2020-05" db="EMBL/GenBank/DDBJ databases">
        <title>Phylogenomic resolution of chytrid fungi.</title>
        <authorList>
            <person name="Stajich J.E."/>
            <person name="Amses K."/>
            <person name="Simmons R."/>
            <person name="Seto K."/>
            <person name="Myers J."/>
            <person name="Bonds A."/>
            <person name="Quandt C.A."/>
            <person name="Barry K."/>
            <person name="Liu P."/>
            <person name="Grigoriev I."/>
            <person name="Longcore J.E."/>
            <person name="James T.Y."/>
        </authorList>
    </citation>
    <scope>NUCLEOTIDE SEQUENCE</scope>
    <source>
        <strain evidence="2">JEL0379</strain>
    </source>
</reference>
<protein>
    <submittedName>
        <fullName evidence="2">Uncharacterized protein</fullName>
    </submittedName>
</protein>
<feature type="compositionally biased region" description="Polar residues" evidence="1">
    <location>
        <begin position="28"/>
        <end position="47"/>
    </location>
</feature>
<evidence type="ECO:0000256" key="1">
    <source>
        <dbReference type="SAM" id="MobiDB-lite"/>
    </source>
</evidence>
<keyword evidence="3" id="KW-1185">Reference proteome</keyword>
<evidence type="ECO:0000313" key="2">
    <source>
        <dbReference type="EMBL" id="KAJ3185414.1"/>
    </source>
</evidence>
<name>A0AAD5XW09_9FUNG</name>
<gene>
    <name evidence="2" type="ORF">HDU87_000033</name>
</gene>
<accession>A0AAD5XW09</accession>
<feature type="compositionally biased region" description="Polar residues" evidence="1">
    <location>
        <begin position="1"/>
        <end position="11"/>
    </location>
</feature>
<feature type="region of interest" description="Disordered" evidence="1">
    <location>
        <begin position="1"/>
        <end position="74"/>
    </location>
</feature>
<evidence type="ECO:0000313" key="3">
    <source>
        <dbReference type="Proteomes" id="UP001212152"/>
    </source>
</evidence>
<dbReference type="AlphaFoldDB" id="A0AAD5XW09"/>
<organism evidence="2 3">
    <name type="scientific">Geranomyces variabilis</name>
    <dbReference type="NCBI Taxonomy" id="109894"/>
    <lineage>
        <taxon>Eukaryota</taxon>
        <taxon>Fungi</taxon>
        <taxon>Fungi incertae sedis</taxon>
        <taxon>Chytridiomycota</taxon>
        <taxon>Chytridiomycota incertae sedis</taxon>
        <taxon>Chytridiomycetes</taxon>
        <taxon>Spizellomycetales</taxon>
        <taxon>Powellomycetaceae</taxon>
        <taxon>Geranomyces</taxon>
    </lineage>
</organism>
<proteinExistence type="predicted"/>
<feature type="compositionally biased region" description="Polar residues" evidence="1">
    <location>
        <begin position="65"/>
        <end position="74"/>
    </location>
</feature>
<dbReference type="EMBL" id="JADGJQ010000001">
    <property type="protein sequence ID" value="KAJ3185414.1"/>
    <property type="molecule type" value="Genomic_DNA"/>
</dbReference>
<sequence>MADWQNGSQLANADGESTPIPVPLPNGIATTHLQQGHPTPYPNSFINTVADEGQHAGAPQEPASGWSTGMASVQ</sequence>